<proteinExistence type="predicted"/>
<accession>A0A2T0AAV3</accession>
<evidence type="ECO:0000313" key="6">
    <source>
        <dbReference type="EMBL" id="PRQ75141.1"/>
    </source>
</evidence>
<dbReference type="AlphaFoldDB" id="A0A2T0AAV3"/>
<dbReference type="Pfam" id="PF08325">
    <property type="entry name" value="WLM"/>
    <property type="match status" value="1"/>
</dbReference>
<comment type="caution">
    <text evidence="6">The sequence shown here is derived from an EMBL/GenBank/DDBJ whole genome shotgun (WGS) entry which is preliminary data.</text>
</comment>
<evidence type="ECO:0000259" key="5">
    <source>
        <dbReference type="PROSITE" id="PS51397"/>
    </source>
</evidence>
<dbReference type="PANTHER" id="PTHR46622">
    <property type="entry name" value="DNA-DEPENDENT METALLOPROTEASE WSS1"/>
    <property type="match status" value="1"/>
</dbReference>
<dbReference type="InterPro" id="IPR013536">
    <property type="entry name" value="WLM_dom"/>
</dbReference>
<dbReference type="GO" id="GO:0008270">
    <property type="term" value="F:zinc ion binding"/>
    <property type="evidence" value="ECO:0007669"/>
    <property type="project" value="UniProtKB-KW"/>
</dbReference>
<feature type="domain" description="WLM" evidence="5">
    <location>
        <begin position="5"/>
        <end position="211"/>
    </location>
</feature>
<dbReference type="EMBL" id="LCTV02000005">
    <property type="protein sequence ID" value="PRQ75141.1"/>
    <property type="molecule type" value="Genomic_DNA"/>
</dbReference>
<dbReference type="Proteomes" id="UP000239560">
    <property type="component" value="Unassembled WGS sequence"/>
</dbReference>
<dbReference type="PROSITE" id="PS01358">
    <property type="entry name" value="ZF_RANBP2_1"/>
    <property type="match status" value="1"/>
</dbReference>
<dbReference type="PANTHER" id="PTHR46622:SF1">
    <property type="entry name" value="DNA-DEPENDENT METALLOPROTEASE WSS1"/>
    <property type="match status" value="1"/>
</dbReference>
<feature type="compositionally biased region" description="Low complexity" evidence="4">
    <location>
        <begin position="352"/>
        <end position="361"/>
    </location>
</feature>
<keyword evidence="1" id="KW-0479">Metal-binding</keyword>
<gene>
    <name evidence="6" type="ORF">AAT19DRAFT_14163</name>
</gene>
<feature type="region of interest" description="Disordered" evidence="4">
    <location>
        <begin position="179"/>
        <end position="198"/>
    </location>
</feature>
<dbReference type="InterPro" id="IPR001876">
    <property type="entry name" value="Znf_RanBP2"/>
</dbReference>
<protein>
    <submittedName>
        <fullName evidence="6">WLM domain-domain containing protein</fullName>
    </submittedName>
</protein>
<sequence>MAGWGSLARVPGEVGTFTVLKSQPKSDEALALLKKIHAMVKPIMKKHGWFLPTLAEFYPSQENLLGINVNRGWKICLRLRPAHDPHSFLPLEDAQHCLIGTMLHELSHNVRGPHDDIFFKTMDILYDEFDQLRAKGYLGFAGEGRRVGEGVAHDGPLGMREAREKALKRMEEAERLRKLLGQGGKLGGRAPDTKGKRRGDILADAAERRLRAQKACGGDDAHNHPSGSKQEDLPAEIQDAINQADRDSRRVVIDLTNLSDSEDEVEPAPRPSSLKRAPSRKARESSSSSIEVEVIRKRPKIEDDESTSSSLPSRASTSSASSSSSRSAASSRSSASSAATSSSKPARPRPPSRSTQSTSPPGAWSCQLCTYRNPSPLSLACEICRTERPASTLVGASLPPIVGRGAVAIPERLPRFGSARMLDNGIGWSCHVCSTLNEDIFWCCSMCQTVKLSSERG</sequence>
<dbReference type="GO" id="GO:0005634">
    <property type="term" value="C:nucleus"/>
    <property type="evidence" value="ECO:0007669"/>
    <property type="project" value="TreeGrafter"/>
</dbReference>
<keyword evidence="3" id="KW-0862">Zinc</keyword>
<feature type="region of interest" description="Disordered" evidence="4">
    <location>
        <begin position="213"/>
        <end position="233"/>
    </location>
</feature>
<evidence type="ECO:0000313" key="7">
    <source>
        <dbReference type="Proteomes" id="UP000239560"/>
    </source>
</evidence>
<name>A0A2T0AAV3_RHOTO</name>
<feature type="region of interest" description="Disordered" evidence="4">
    <location>
        <begin position="258"/>
        <end position="362"/>
    </location>
</feature>
<organism evidence="6 7">
    <name type="scientific">Rhodotorula toruloides</name>
    <name type="common">Yeast</name>
    <name type="synonym">Rhodosporidium toruloides</name>
    <dbReference type="NCBI Taxonomy" id="5286"/>
    <lineage>
        <taxon>Eukaryota</taxon>
        <taxon>Fungi</taxon>
        <taxon>Dikarya</taxon>
        <taxon>Basidiomycota</taxon>
        <taxon>Pucciniomycotina</taxon>
        <taxon>Microbotryomycetes</taxon>
        <taxon>Sporidiobolales</taxon>
        <taxon>Sporidiobolaceae</taxon>
        <taxon>Rhodotorula</taxon>
    </lineage>
</organism>
<dbReference type="OrthoDB" id="261960at2759"/>
<dbReference type="PROSITE" id="PS51397">
    <property type="entry name" value="WLM"/>
    <property type="match status" value="1"/>
</dbReference>
<dbReference type="InterPro" id="IPR053000">
    <property type="entry name" value="WSS1-like_metalloprotease"/>
</dbReference>
<evidence type="ECO:0000256" key="3">
    <source>
        <dbReference type="ARBA" id="ARBA00022833"/>
    </source>
</evidence>
<dbReference type="Gene3D" id="4.10.1060.10">
    <property type="entry name" value="Zinc finger, RanBP2-type"/>
    <property type="match status" value="1"/>
</dbReference>
<evidence type="ECO:0000256" key="4">
    <source>
        <dbReference type="SAM" id="MobiDB-lite"/>
    </source>
</evidence>
<reference evidence="6 7" key="1">
    <citation type="journal article" date="2018" name="Elife">
        <title>Functional genomics of lipid metabolism in the oleaginous yeast Rhodosporidium toruloides.</title>
        <authorList>
            <person name="Coradetti S.T."/>
            <person name="Pinel D."/>
            <person name="Geiselman G."/>
            <person name="Ito M."/>
            <person name="Mondo S."/>
            <person name="Reilly M.C."/>
            <person name="Cheng Y.F."/>
            <person name="Bauer S."/>
            <person name="Grigoriev I."/>
            <person name="Gladden J.M."/>
            <person name="Simmons B.A."/>
            <person name="Brem R."/>
            <person name="Arkin A.P."/>
            <person name="Skerker J.M."/>
        </authorList>
    </citation>
    <scope>NUCLEOTIDE SEQUENCE [LARGE SCALE GENOMIC DNA]</scope>
    <source>
        <strain evidence="6 7">NBRC 0880</strain>
    </source>
</reference>
<keyword evidence="2" id="KW-0863">Zinc-finger</keyword>
<evidence type="ECO:0000256" key="2">
    <source>
        <dbReference type="ARBA" id="ARBA00022771"/>
    </source>
</evidence>
<dbReference type="GO" id="GO:0006281">
    <property type="term" value="P:DNA repair"/>
    <property type="evidence" value="ECO:0007669"/>
    <property type="project" value="TreeGrafter"/>
</dbReference>
<evidence type="ECO:0000256" key="1">
    <source>
        <dbReference type="ARBA" id="ARBA00022723"/>
    </source>
</evidence>
<dbReference type="GO" id="GO:0008237">
    <property type="term" value="F:metallopeptidase activity"/>
    <property type="evidence" value="ECO:0007669"/>
    <property type="project" value="TreeGrafter"/>
</dbReference>
<feature type="compositionally biased region" description="Low complexity" evidence="4">
    <location>
        <begin position="307"/>
        <end position="345"/>
    </location>
</feature>